<name>A0A6A0AH19_HAELA</name>
<dbReference type="AlphaFoldDB" id="A0A6A0AH19"/>
<organism evidence="1 2">
    <name type="scientific">Haematococcus lacustris</name>
    <name type="common">Green alga</name>
    <name type="synonym">Haematococcus pluvialis</name>
    <dbReference type="NCBI Taxonomy" id="44745"/>
    <lineage>
        <taxon>Eukaryota</taxon>
        <taxon>Viridiplantae</taxon>
        <taxon>Chlorophyta</taxon>
        <taxon>core chlorophytes</taxon>
        <taxon>Chlorophyceae</taxon>
        <taxon>CS clade</taxon>
        <taxon>Chlamydomonadales</taxon>
        <taxon>Haematococcaceae</taxon>
        <taxon>Haematococcus</taxon>
    </lineage>
</organism>
<gene>
    <name evidence="1" type="ORF">HaLaN_30140</name>
</gene>
<dbReference type="EMBL" id="BLLF01005407">
    <property type="protein sequence ID" value="GFH31157.1"/>
    <property type="molecule type" value="Genomic_DNA"/>
</dbReference>
<protein>
    <submittedName>
        <fullName evidence="1">Uncharacterized protein</fullName>
    </submittedName>
</protein>
<proteinExistence type="predicted"/>
<evidence type="ECO:0000313" key="1">
    <source>
        <dbReference type="EMBL" id="GFH31157.1"/>
    </source>
</evidence>
<dbReference type="Proteomes" id="UP000485058">
    <property type="component" value="Unassembled WGS sequence"/>
</dbReference>
<reference evidence="1 2" key="1">
    <citation type="submission" date="2020-02" db="EMBL/GenBank/DDBJ databases">
        <title>Draft genome sequence of Haematococcus lacustris strain NIES-144.</title>
        <authorList>
            <person name="Morimoto D."/>
            <person name="Nakagawa S."/>
            <person name="Yoshida T."/>
            <person name="Sawayama S."/>
        </authorList>
    </citation>
    <scope>NUCLEOTIDE SEQUENCE [LARGE SCALE GENOMIC DNA]</scope>
    <source>
        <strain evidence="1 2">NIES-144</strain>
    </source>
</reference>
<evidence type="ECO:0000313" key="2">
    <source>
        <dbReference type="Proteomes" id="UP000485058"/>
    </source>
</evidence>
<keyword evidence="2" id="KW-1185">Reference proteome</keyword>
<accession>A0A6A0AH19</accession>
<comment type="caution">
    <text evidence="1">The sequence shown here is derived from an EMBL/GenBank/DDBJ whole genome shotgun (WGS) entry which is preliminary data.</text>
</comment>
<sequence>MKAGKALLMLCDFEADFRRQGSH</sequence>